<organism evidence="2 3">
    <name type="scientific">Candidatus Nephthysia bennettiae</name>
    <dbReference type="NCBI Taxonomy" id="3127016"/>
    <lineage>
        <taxon>Bacteria</taxon>
        <taxon>Bacillati</taxon>
        <taxon>Candidatus Dormiibacterota</taxon>
        <taxon>Candidatus Dormibacteria</taxon>
        <taxon>Candidatus Dormibacterales</taxon>
        <taxon>Candidatus Dormibacteraceae</taxon>
        <taxon>Candidatus Nephthysia</taxon>
    </lineage>
</organism>
<dbReference type="AlphaFoldDB" id="A0A934NBF2"/>
<feature type="region of interest" description="Disordered" evidence="1">
    <location>
        <begin position="30"/>
        <end position="81"/>
    </location>
</feature>
<evidence type="ECO:0000256" key="1">
    <source>
        <dbReference type="SAM" id="MobiDB-lite"/>
    </source>
</evidence>
<dbReference type="Proteomes" id="UP000612893">
    <property type="component" value="Unassembled WGS sequence"/>
</dbReference>
<reference evidence="2" key="1">
    <citation type="submission" date="2020-10" db="EMBL/GenBank/DDBJ databases">
        <title>Ca. Dormibacterota MAGs.</title>
        <authorList>
            <person name="Montgomery K."/>
        </authorList>
    </citation>
    <scope>NUCLEOTIDE SEQUENCE [LARGE SCALE GENOMIC DNA]</scope>
    <source>
        <strain evidence="2">SC8812_S17_10</strain>
    </source>
</reference>
<feature type="compositionally biased region" description="Basic and acidic residues" evidence="1">
    <location>
        <begin position="71"/>
        <end position="81"/>
    </location>
</feature>
<dbReference type="EMBL" id="JAEKNR010000221">
    <property type="protein sequence ID" value="MBJ7600814.1"/>
    <property type="molecule type" value="Genomic_DNA"/>
</dbReference>
<feature type="compositionally biased region" description="Basic and acidic residues" evidence="1">
    <location>
        <begin position="30"/>
        <end position="43"/>
    </location>
</feature>
<evidence type="ECO:0000313" key="2">
    <source>
        <dbReference type="EMBL" id="MBJ7600814.1"/>
    </source>
</evidence>
<keyword evidence="3" id="KW-1185">Reference proteome</keyword>
<evidence type="ECO:0000313" key="3">
    <source>
        <dbReference type="Proteomes" id="UP000612893"/>
    </source>
</evidence>
<dbReference type="Pfam" id="PF19949">
    <property type="entry name" value="DUF6411"/>
    <property type="match status" value="1"/>
</dbReference>
<comment type="caution">
    <text evidence="2">The sequence shown here is derived from an EMBL/GenBank/DDBJ whole genome shotgun (WGS) entry which is preliminary data.</text>
</comment>
<accession>A0A934NBF2</accession>
<dbReference type="RefSeq" id="WP_338204790.1">
    <property type="nucleotide sequence ID" value="NZ_JAEKNR010000221.1"/>
</dbReference>
<dbReference type="InterPro" id="IPR045636">
    <property type="entry name" value="DUF6411"/>
</dbReference>
<protein>
    <recommendedName>
        <fullName evidence="4">YtxH domain-containing protein</fullName>
    </recommendedName>
</protein>
<proteinExistence type="predicted"/>
<evidence type="ECO:0008006" key="4">
    <source>
        <dbReference type="Google" id="ProtNLM"/>
    </source>
</evidence>
<name>A0A934NBF2_9BACT</name>
<sequence>MILIACVIVAAILLLVIGFLAPRFSHRPQRQVDKGLDKADQNARKVPGPLGDVMDKTTRASRKVADTSAETGREARYKSEE</sequence>
<gene>
    <name evidence="2" type="ORF">JF922_22445</name>
</gene>